<dbReference type="Proteomes" id="UP001519460">
    <property type="component" value="Unassembled WGS sequence"/>
</dbReference>
<gene>
    <name evidence="1" type="ORF">BaRGS_00031706</name>
</gene>
<reference evidence="1 2" key="1">
    <citation type="journal article" date="2023" name="Sci. Data">
        <title>Genome assembly of the Korean intertidal mud-creeper Batillaria attramentaria.</title>
        <authorList>
            <person name="Patra A.K."/>
            <person name="Ho P.T."/>
            <person name="Jun S."/>
            <person name="Lee S.J."/>
            <person name="Kim Y."/>
            <person name="Won Y.J."/>
        </authorList>
    </citation>
    <scope>NUCLEOTIDE SEQUENCE [LARGE SCALE GENOMIC DNA]</scope>
    <source>
        <strain evidence="1">Wonlab-2016</strain>
    </source>
</reference>
<dbReference type="AlphaFoldDB" id="A0ABD0JQ68"/>
<dbReference type="EMBL" id="JACVVK020000359">
    <property type="protein sequence ID" value="KAK7477026.1"/>
    <property type="molecule type" value="Genomic_DNA"/>
</dbReference>
<evidence type="ECO:0000313" key="2">
    <source>
        <dbReference type="Proteomes" id="UP001519460"/>
    </source>
</evidence>
<protein>
    <submittedName>
        <fullName evidence="1">Uncharacterized protein</fullName>
    </submittedName>
</protein>
<evidence type="ECO:0000313" key="1">
    <source>
        <dbReference type="EMBL" id="KAK7477026.1"/>
    </source>
</evidence>
<keyword evidence="2" id="KW-1185">Reference proteome</keyword>
<proteinExistence type="predicted"/>
<accession>A0ABD0JQ68</accession>
<comment type="caution">
    <text evidence="1">The sequence shown here is derived from an EMBL/GenBank/DDBJ whole genome shotgun (WGS) entry which is preliminary data.</text>
</comment>
<name>A0ABD0JQ68_9CAEN</name>
<organism evidence="1 2">
    <name type="scientific">Batillaria attramentaria</name>
    <dbReference type="NCBI Taxonomy" id="370345"/>
    <lineage>
        <taxon>Eukaryota</taxon>
        <taxon>Metazoa</taxon>
        <taxon>Spiralia</taxon>
        <taxon>Lophotrochozoa</taxon>
        <taxon>Mollusca</taxon>
        <taxon>Gastropoda</taxon>
        <taxon>Caenogastropoda</taxon>
        <taxon>Sorbeoconcha</taxon>
        <taxon>Cerithioidea</taxon>
        <taxon>Batillariidae</taxon>
        <taxon>Batillaria</taxon>
    </lineage>
</organism>
<sequence>MCWFGGNVINLLGGGRKKKGRNETKVVGGPFRQLADLYWSLLNLHHSFLTRHTIAGQHETTTGHHSLPATQTLQTQKEKPNQVFISCRFQTWHHEFRPLVLRSHTVTAYPKSK</sequence>